<keyword evidence="13" id="KW-1185">Reference proteome</keyword>
<keyword evidence="4 8" id="KW-0564">Palmitate</keyword>
<dbReference type="InterPro" id="IPR039001">
    <property type="entry name" value="Pal"/>
</dbReference>
<dbReference type="PANTHER" id="PTHR30329:SF21">
    <property type="entry name" value="LIPOPROTEIN YIAD-RELATED"/>
    <property type="match status" value="1"/>
</dbReference>
<keyword evidence="1 8" id="KW-0132">Cell division</keyword>
<evidence type="ECO:0000259" key="11">
    <source>
        <dbReference type="PROSITE" id="PS51123"/>
    </source>
</evidence>
<feature type="signal peptide" evidence="10">
    <location>
        <begin position="1"/>
        <end position="18"/>
    </location>
</feature>
<accession>A0ABV3S993</accession>
<name>A0ABV3S993_9GAMM</name>
<feature type="chain" id="PRO_5047379769" description="Peptidoglycan-associated lipoprotein" evidence="10">
    <location>
        <begin position="19"/>
        <end position="182"/>
    </location>
</feature>
<evidence type="ECO:0000313" key="13">
    <source>
        <dbReference type="Proteomes" id="UP001556653"/>
    </source>
</evidence>
<dbReference type="InterPro" id="IPR036737">
    <property type="entry name" value="OmpA-like_sf"/>
</dbReference>
<feature type="domain" description="OmpA-like" evidence="11">
    <location>
        <begin position="67"/>
        <end position="182"/>
    </location>
</feature>
<dbReference type="PRINTS" id="PR01021">
    <property type="entry name" value="OMPADOMAIN"/>
</dbReference>
<dbReference type="RefSeq" id="WP_367967153.1">
    <property type="nucleotide sequence ID" value="NZ_JBAKFI010000001.1"/>
</dbReference>
<organism evidence="12 13">
    <name type="scientific">Spiribacter onubensis</name>
    <dbReference type="NCBI Taxonomy" id="3122420"/>
    <lineage>
        <taxon>Bacteria</taxon>
        <taxon>Pseudomonadati</taxon>
        <taxon>Pseudomonadota</taxon>
        <taxon>Gammaproteobacteria</taxon>
        <taxon>Chromatiales</taxon>
        <taxon>Ectothiorhodospiraceae</taxon>
        <taxon>Spiribacter</taxon>
    </lineage>
</organism>
<dbReference type="PANTHER" id="PTHR30329">
    <property type="entry name" value="STATOR ELEMENT OF FLAGELLAR MOTOR COMPLEX"/>
    <property type="match status" value="1"/>
</dbReference>
<dbReference type="Pfam" id="PF00691">
    <property type="entry name" value="OmpA"/>
    <property type="match status" value="1"/>
</dbReference>
<keyword evidence="2 8" id="KW-0732">Signal</keyword>
<dbReference type="EMBL" id="JBAKFJ010000001">
    <property type="protein sequence ID" value="MEX0386691.1"/>
    <property type="molecule type" value="Genomic_DNA"/>
</dbReference>
<evidence type="ECO:0000256" key="2">
    <source>
        <dbReference type="ARBA" id="ARBA00022729"/>
    </source>
</evidence>
<evidence type="ECO:0000256" key="5">
    <source>
        <dbReference type="ARBA" id="ARBA00023237"/>
    </source>
</evidence>
<dbReference type="HAMAP" id="MF_02204">
    <property type="entry name" value="Pal"/>
    <property type="match status" value="1"/>
</dbReference>
<evidence type="ECO:0000256" key="1">
    <source>
        <dbReference type="ARBA" id="ARBA00022618"/>
    </source>
</evidence>
<evidence type="ECO:0000256" key="4">
    <source>
        <dbReference type="ARBA" id="ARBA00023139"/>
    </source>
</evidence>
<dbReference type="InterPro" id="IPR050330">
    <property type="entry name" value="Bact_OuterMem_StrucFunc"/>
</dbReference>
<evidence type="ECO:0000256" key="7">
    <source>
        <dbReference type="ARBA" id="ARBA00023306"/>
    </source>
</evidence>
<evidence type="ECO:0000256" key="6">
    <source>
        <dbReference type="ARBA" id="ARBA00023288"/>
    </source>
</evidence>
<dbReference type="InterPro" id="IPR006664">
    <property type="entry name" value="OMP_bac"/>
</dbReference>
<feature type="region of interest" description="Disordered" evidence="9">
    <location>
        <begin position="49"/>
        <end position="72"/>
    </location>
</feature>
<evidence type="ECO:0000313" key="12">
    <source>
        <dbReference type="EMBL" id="MEX0386691.1"/>
    </source>
</evidence>
<comment type="caution">
    <text evidence="12">The sequence shown here is derived from an EMBL/GenBank/DDBJ whole genome shotgun (WGS) entry which is preliminary data.</text>
</comment>
<evidence type="ECO:0000256" key="10">
    <source>
        <dbReference type="SAM" id="SignalP"/>
    </source>
</evidence>
<keyword evidence="5 8" id="KW-0998">Cell outer membrane</keyword>
<dbReference type="CDD" id="cd07185">
    <property type="entry name" value="OmpA_C-like"/>
    <property type="match status" value="1"/>
</dbReference>
<dbReference type="Proteomes" id="UP001556653">
    <property type="component" value="Unassembled WGS sequence"/>
</dbReference>
<comment type="subcellular location">
    <subcellularLocation>
        <location evidence="8">Cell outer membrane</location>
        <topology evidence="8">Lipid-anchor</topology>
    </subcellularLocation>
</comment>
<dbReference type="PROSITE" id="PS51123">
    <property type="entry name" value="OMPA_2"/>
    <property type="match status" value="1"/>
</dbReference>
<comment type="subunit">
    <text evidence="8">The Tol-Pal system is composed of five core proteins: the inner membrane proteins TolA, TolQ and TolR, the periplasmic protein TolB and the outer membrane protein Pal. They form a network linking the inner and outer membranes and the peptidoglycan layer.</text>
</comment>
<evidence type="ECO:0000256" key="8">
    <source>
        <dbReference type="HAMAP-Rule" id="MF_02204"/>
    </source>
</evidence>
<protein>
    <recommendedName>
        <fullName evidence="8">Peptidoglycan-associated lipoprotein</fullName>
        <shortName evidence="8">PAL</shortName>
    </recommendedName>
</protein>
<dbReference type="PROSITE" id="PS51257">
    <property type="entry name" value="PROKAR_LIPOPROTEIN"/>
    <property type="match status" value="1"/>
</dbReference>
<comment type="similarity">
    <text evidence="8">Belongs to the Pal lipoprotein family.</text>
</comment>
<proteinExistence type="inferred from homology"/>
<evidence type="ECO:0000256" key="3">
    <source>
        <dbReference type="ARBA" id="ARBA00023136"/>
    </source>
</evidence>
<keyword evidence="7 8" id="KW-0131">Cell cycle</keyword>
<dbReference type="InterPro" id="IPR014169">
    <property type="entry name" value="Pal_lipo_C"/>
</dbReference>
<reference evidence="12 13" key="1">
    <citation type="submission" date="2024-02" db="EMBL/GenBank/DDBJ databases">
        <title>New especies of Spiribacter isolated from saline water.</title>
        <authorList>
            <person name="Leon M.J."/>
            <person name="De La Haba R."/>
            <person name="Sanchez-Porro C."/>
            <person name="Ventosa A."/>
        </authorList>
    </citation>
    <scope>NUCLEOTIDE SEQUENCE [LARGE SCALE GENOMIC DNA]</scope>
    <source>
        <strain evidence="13">ag22IC4-227</strain>
    </source>
</reference>
<keyword evidence="3 8" id="KW-0472">Membrane</keyword>
<gene>
    <name evidence="8 12" type="primary">pal</name>
    <name evidence="12" type="ORF">V6X64_06775</name>
</gene>
<dbReference type="Gene3D" id="3.30.1330.60">
    <property type="entry name" value="OmpA-like domain"/>
    <property type="match status" value="1"/>
</dbReference>
<dbReference type="SUPFAM" id="SSF103088">
    <property type="entry name" value="OmpA-like"/>
    <property type="match status" value="1"/>
</dbReference>
<keyword evidence="6 8" id="KW-0449">Lipoprotein</keyword>
<evidence type="ECO:0000256" key="9">
    <source>
        <dbReference type="SAM" id="MobiDB-lite"/>
    </source>
</evidence>
<dbReference type="InterPro" id="IPR006665">
    <property type="entry name" value="OmpA-like"/>
</dbReference>
<comment type="function">
    <text evidence="8">Part of the Tol-Pal system, which plays a role in outer membrane invagination during cell division and is important for maintaining outer membrane integrity.</text>
</comment>
<feature type="compositionally biased region" description="Low complexity" evidence="9">
    <location>
        <begin position="49"/>
        <end position="59"/>
    </location>
</feature>
<sequence>MKPSLRWLLPVAFTVVLAGCATTEDDINDTEMAEIDQAAAAEMAAGGAGASASGAQGTAGFEGEPLEDPASPLSDRVVYFEYDSAVLTDEGMELIEAHGEYLADNPERAILVEGHTDERGSREYNLALGERRAESVQQALLIAGADETQVDIVSYGEESPAVSGSTESAWAQNRRAELVYER</sequence>
<dbReference type="NCBIfam" id="TIGR02802">
    <property type="entry name" value="Pal_lipo"/>
    <property type="match status" value="1"/>
</dbReference>